<dbReference type="STRING" id="1197717.BED41_11075"/>
<dbReference type="InterPro" id="IPR004481">
    <property type="entry name" value="K/Na/Ca-exchanger"/>
</dbReference>
<dbReference type="GO" id="GO:0005886">
    <property type="term" value="C:plasma membrane"/>
    <property type="evidence" value="ECO:0007669"/>
    <property type="project" value="TreeGrafter"/>
</dbReference>
<evidence type="ECO:0000259" key="6">
    <source>
        <dbReference type="Pfam" id="PF01699"/>
    </source>
</evidence>
<gene>
    <name evidence="7" type="ORF">BED41_11075</name>
</gene>
<dbReference type="EMBL" id="CP016757">
    <property type="protein sequence ID" value="ANZ46671.1"/>
    <property type="molecule type" value="Genomic_DNA"/>
</dbReference>
<feature type="transmembrane region" description="Helical" evidence="5">
    <location>
        <begin position="176"/>
        <end position="194"/>
    </location>
</feature>
<dbReference type="GO" id="GO:0006874">
    <property type="term" value="P:intracellular calcium ion homeostasis"/>
    <property type="evidence" value="ECO:0007669"/>
    <property type="project" value="TreeGrafter"/>
</dbReference>
<dbReference type="InterPro" id="IPR044880">
    <property type="entry name" value="NCX_ion-bd_dom_sf"/>
</dbReference>
<evidence type="ECO:0000313" key="8">
    <source>
        <dbReference type="Proteomes" id="UP000093044"/>
    </source>
</evidence>
<dbReference type="GO" id="GO:0008273">
    <property type="term" value="F:calcium, potassium:sodium antiporter activity"/>
    <property type="evidence" value="ECO:0007669"/>
    <property type="project" value="TreeGrafter"/>
</dbReference>
<dbReference type="Pfam" id="PF01699">
    <property type="entry name" value="Na_Ca_ex"/>
    <property type="match status" value="2"/>
</dbReference>
<comment type="subcellular location">
    <subcellularLocation>
        <location evidence="1">Membrane</location>
        <topology evidence="1">Multi-pass membrane protein</topology>
    </subcellularLocation>
</comment>
<evidence type="ECO:0000256" key="5">
    <source>
        <dbReference type="SAM" id="Phobius"/>
    </source>
</evidence>
<feature type="domain" description="Sodium/calcium exchanger membrane region" evidence="6">
    <location>
        <begin position="176"/>
        <end position="315"/>
    </location>
</feature>
<dbReference type="AlphaFoldDB" id="A0A1B2I9P2"/>
<dbReference type="PANTHER" id="PTHR10846:SF8">
    <property type="entry name" value="INNER MEMBRANE PROTEIN YRBG"/>
    <property type="match status" value="1"/>
</dbReference>
<keyword evidence="4 5" id="KW-0472">Membrane</keyword>
<feature type="transmembrane region" description="Helical" evidence="5">
    <location>
        <begin position="68"/>
        <end position="91"/>
    </location>
</feature>
<keyword evidence="2 5" id="KW-0812">Transmembrane</keyword>
<sequence>MIYAVYLIIAASVVWCSIRASEYVDIMEKHTTLSGAFIGGVVLSAVTSLPELFTSLTSTMLLDKPGLAIGNILGSNIFNCAMLAVFIIIYYRSFSSFKISKSHITVTITVAAVYAVLFLNMAGILNIEYFSINIASVVIVAHYIYGVFHMSGENGAEPEPSASLGKLSLKEVKRRFALAAVGLVLLSIILTYLTDGIATRHHLGEGLAGALFLGVATSLPEAASTMMLFRLGSYNIAVGNIIGSNLFNFVILAFADITYIGKGVYDYSDPKTLNLLIFGALANLIFLRLIWNRKVRLRWLCPILIIACYLAFLLI</sequence>
<accession>A0A1B2I9P2</accession>
<evidence type="ECO:0000256" key="3">
    <source>
        <dbReference type="ARBA" id="ARBA00022989"/>
    </source>
</evidence>
<keyword evidence="3 5" id="KW-1133">Transmembrane helix</keyword>
<feature type="transmembrane region" description="Helical" evidence="5">
    <location>
        <begin position="273"/>
        <end position="291"/>
    </location>
</feature>
<feature type="transmembrane region" description="Helical" evidence="5">
    <location>
        <begin position="297"/>
        <end position="314"/>
    </location>
</feature>
<reference evidence="7" key="1">
    <citation type="submission" date="2016-08" db="EMBL/GenBank/DDBJ databases">
        <title>Complete genome of Cloacibacillus porcorum.</title>
        <authorList>
            <person name="Looft T."/>
            <person name="Bayles D.O."/>
            <person name="Alt D.P."/>
        </authorList>
    </citation>
    <scope>NUCLEOTIDE SEQUENCE [LARGE SCALE GENOMIC DNA]</scope>
    <source>
        <strain evidence="7">CL-84</strain>
    </source>
</reference>
<dbReference type="GO" id="GO:0005262">
    <property type="term" value="F:calcium channel activity"/>
    <property type="evidence" value="ECO:0007669"/>
    <property type="project" value="TreeGrafter"/>
</dbReference>
<evidence type="ECO:0000256" key="2">
    <source>
        <dbReference type="ARBA" id="ARBA00022692"/>
    </source>
</evidence>
<evidence type="ECO:0000256" key="1">
    <source>
        <dbReference type="ARBA" id="ARBA00004141"/>
    </source>
</evidence>
<keyword evidence="8" id="KW-1185">Reference proteome</keyword>
<feature type="domain" description="Sodium/calcium exchanger membrane region" evidence="6">
    <location>
        <begin position="6"/>
        <end position="120"/>
    </location>
</feature>
<proteinExistence type="predicted"/>
<organism evidence="7 8">
    <name type="scientific">Cloacibacillus porcorum</name>
    <dbReference type="NCBI Taxonomy" id="1197717"/>
    <lineage>
        <taxon>Bacteria</taxon>
        <taxon>Thermotogati</taxon>
        <taxon>Synergistota</taxon>
        <taxon>Synergistia</taxon>
        <taxon>Synergistales</taxon>
        <taxon>Synergistaceae</taxon>
        <taxon>Cloacibacillus</taxon>
    </lineage>
</organism>
<dbReference type="PANTHER" id="PTHR10846">
    <property type="entry name" value="SODIUM/POTASSIUM/CALCIUM EXCHANGER"/>
    <property type="match status" value="1"/>
</dbReference>
<feature type="transmembrane region" description="Helical" evidence="5">
    <location>
        <begin position="241"/>
        <end position="261"/>
    </location>
</feature>
<feature type="transmembrane region" description="Helical" evidence="5">
    <location>
        <begin position="206"/>
        <end position="229"/>
    </location>
</feature>
<dbReference type="Proteomes" id="UP000093044">
    <property type="component" value="Chromosome"/>
</dbReference>
<dbReference type="KEGG" id="cpor:BED41_11075"/>
<feature type="transmembrane region" description="Helical" evidence="5">
    <location>
        <begin position="103"/>
        <end position="122"/>
    </location>
</feature>
<feature type="transmembrane region" description="Helical" evidence="5">
    <location>
        <begin position="36"/>
        <end position="56"/>
    </location>
</feature>
<name>A0A1B2I9P2_9BACT</name>
<feature type="transmembrane region" description="Helical" evidence="5">
    <location>
        <begin position="129"/>
        <end position="148"/>
    </location>
</feature>
<dbReference type="InterPro" id="IPR004837">
    <property type="entry name" value="NaCa_Exmemb"/>
</dbReference>
<dbReference type="Gene3D" id="1.20.1420.30">
    <property type="entry name" value="NCX, central ion-binding region"/>
    <property type="match status" value="1"/>
</dbReference>
<evidence type="ECO:0000313" key="7">
    <source>
        <dbReference type="EMBL" id="ANZ46671.1"/>
    </source>
</evidence>
<evidence type="ECO:0000256" key="4">
    <source>
        <dbReference type="ARBA" id="ARBA00023136"/>
    </source>
</evidence>
<protein>
    <recommendedName>
        <fullName evidence="6">Sodium/calcium exchanger membrane region domain-containing protein</fullName>
    </recommendedName>
</protein>